<feature type="compositionally biased region" description="Low complexity" evidence="1">
    <location>
        <begin position="119"/>
        <end position="129"/>
    </location>
</feature>
<dbReference type="OrthoDB" id="67700at2759"/>
<dbReference type="GO" id="GO:0048791">
    <property type="term" value="P:calcium ion-regulated exocytosis of neurotransmitter"/>
    <property type="evidence" value="ECO:0007669"/>
    <property type="project" value="TreeGrafter"/>
</dbReference>
<dbReference type="Pfam" id="PF00168">
    <property type="entry name" value="C2"/>
    <property type="match status" value="2"/>
</dbReference>
<dbReference type="PANTHER" id="PTHR10024:SF373">
    <property type="entry name" value="MIP05618P"/>
    <property type="match status" value="1"/>
</dbReference>
<dbReference type="GO" id="GO:0030276">
    <property type="term" value="F:clathrin binding"/>
    <property type="evidence" value="ECO:0007669"/>
    <property type="project" value="TreeGrafter"/>
</dbReference>
<dbReference type="GO" id="GO:0001786">
    <property type="term" value="F:phosphatidylserine binding"/>
    <property type="evidence" value="ECO:0007669"/>
    <property type="project" value="TreeGrafter"/>
</dbReference>
<dbReference type="GO" id="GO:0000149">
    <property type="term" value="F:SNARE binding"/>
    <property type="evidence" value="ECO:0007669"/>
    <property type="project" value="TreeGrafter"/>
</dbReference>
<keyword evidence="2" id="KW-1133">Transmembrane helix</keyword>
<dbReference type="SMR" id="A0A482X3D3"/>
<dbReference type="GO" id="GO:0031045">
    <property type="term" value="C:dense core granule"/>
    <property type="evidence" value="ECO:0007669"/>
    <property type="project" value="TreeGrafter"/>
</dbReference>
<dbReference type="EMBL" id="QKKF02018494">
    <property type="protein sequence ID" value="RZF40379.1"/>
    <property type="molecule type" value="Genomic_DNA"/>
</dbReference>
<accession>A0A482X3D3</accession>
<evidence type="ECO:0000256" key="1">
    <source>
        <dbReference type="SAM" id="MobiDB-lite"/>
    </source>
</evidence>
<dbReference type="GO" id="GO:0030672">
    <property type="term" value="C:synaptic vesicle membrane"/>
    <property type="evidence" value="ECO:0007669"/>
    <property type="project" value="TreeGrafter"/>
</dbReference>
<evidence type="ECO:0000313" key="5">
    <source>
        <dbReference type="Proteomes" id="UP000291343"/>
    </source>
</evidence>
<dbReference type="Gene3D" id="2.60.40.150">
    <property type="entry name" value="C2 domain"/>
    <property type="match status" value="2"/>
</dbReference>
<feature type="domain" description="C2" evidence="3">
    <location>
        <begin position="372"/>
        <end position="508"/>
    </location>
</feature>
<feature type="compositionally biased region" description="Polar residues" evidence="1">
    <location>
        <begin position="146"/>
        <end position="157"/>
    </location>
</feature>
<keyword evidence="2" id="KW-0812">Transmembrane</keyword>
<evidence type="ECO:0000259" key="3">
    <source>
        <dbReference type="PROSITE" id="PS50004"/>
    </source>
</evidence>
<dbReference type="GO" id="GO:0005544">
    <property type="term" value="F:calcium-dependent phospholipid binding"/>
    <property type="evidence" value="ECO:0007669"/>
    <property type="project" value="TreeGrafter"/>
</dbReference>
<sequence length="514" mass="57062">MKRNKIEHSNRSAVSLESLETRCKIEEQKICLNPDGIAVKENRKIVVDKMEWGAVEGVGWVPVVYAVASFLLVLAAALLAYVACSRRYRLNWFERNLLESEELRYSKEALIVSGGEDGGSTSRIGSSRSLNKSPSCDKFWVPPNLKRQSSLENSSPEESGVGSPVSADVTIGASILEAPSKIEKVQQQQQQQQVVLSSARPRVNSMHRQLDHTKIDAALYDEQMTSHGATDEGGDDVIRGSVNLTLVYDHNAGILTVRLIQAVDLQPRDFSGTADPYAKIRLLPDRTNVWQTRIHKKTLNPVFDEDFVFEVRRGGVGRRTLELVLYDFDAYSRHHSIGCVQLPLAGLDLDQKLTLWKALSPCLAHHDQAKEELGEVLISLSFLPSAERLTVVVIKARNLRAVDETRASSDPYVKVSLWVNGRRYKRKKTSVQRNTVRPVFNEALTFDIGRDALAKNCRLEMSVLHAGGGPAATGEPLGSACLSSDADRRLFHDLLSAKSGQTALTRWLQLTDPD</sequence>
<proteinExistence type="predicted"/>
<dbReference type="AlphaFoldDB" id="A0A482X3D3"/>
<dbReference type="FunCoup" id="A0A482X3D3">
    <property type="interactions" value="22"/>
</dbReference>
<name>A0A482X3D3_LAOST</name>
<comment type="caution">
    <text evidence="4">The sequence shown here is derived from an EMBL/GenBank/DDBJ whole genome shotgun (WGS) entry which is preliminary data.</text>
</comment>
<keyword evidence="2" id="KW-0472">Membrane</keyword>
<dbReference type="Proteomes" id="UP000291343">
    <property type="component" value="Unassembled WGS sequence"/>
</dbReference>
<dbReference type="PROSITE" id="PS50004">
    <property type="entry name" value="C2"/>
    <property type="match status" value="2"/>
</dbReference>
<keyword evidence="5" id="KW-1185">Reference proteome</keyword>
<dbReference type="PANTHER" id="PTHR10024">
    <property type="entry name" value="SYNAPTOTAGMIN"/>
    <property type="match status" value="1"/>
</dbReference>
<reference evidence="4 5" key="1">
    <citation type="journal article" date="2017" name="Gigascience">
        <title>Genome sequence of the small brown planthopper, Laodelphax striatellus.</title>
        <authorList>
            <person name="Zhu J."/>
            <person name="Jiang F."/>
            <person name="Wang X."/>
            <person name="Yang P."/>
            <person name="Bao Y."/>
            <person name="Zhao W."/>
            <person name="Wang W."/>
            <person name="Lu H."/>
            <person name="Wang Q."/>
            <person name="Cui N."/>
            <person name="Li J."/>
            <person name="Chen X."/>
            <person name="Luo L."/>
            <person name="Yu J."/>
            <person name="Kang L."/>
            <person name="Cui F."/>
        </authorList>
    </citation>
    <scope>NUCLEOTIDE SEQUENCE [LARGE SCALE GENOMIC DNA]</scope>
    <source>
        <strain evidence="4">Lst14</strain>
    </source>
</reference>
<feature type="region of interest" description="Disordered" evidence="1">
    <location>
        <begin position="114"/>
        <end position="164"/>
    </location>
</feature>
<dbReference type="PRINTS" id="PR00360">
    <property type="entry name" value="C2DOMAIN"/>
</dbReference>
<gene>
    <name evidence="4" type="ORF">LSTR_LSTR008809</name>
</gene>
<dbReference type="InParanoid" id="A0A482X3D3"/>
<dbReference type="GO" id="GO:0005886">
    <property type="term" value="C:plasma membrane"/>
    <property type="evidence" value="ECO:0007669"/>
    <property type="project" value="TreeGrafter"/>
</dbReference>
<dbReference type="SMART" id="SM00239">
    <property type="entry name" value="C2"/>
    <property type="match status" value="2"/>
</dbReference>
<evidence type="ECO:0000256" key="2">
    <source>
        <dbReference type="SAM" id="Phobius"/>
    </source>
</evidence>
<dbReference type="InterPro" id="IPR035892">
    <property type="entry name" value="C2_domain_sf"/>
</dbReference>
<feature type="domain" description="C2" evidence="3">
    <location>
        <begin position="238"/>
        <end position="357"/>
    </location>
</feature>
<dbReference type="SUPFAM" id="SSF49562">
    <property type="entry name" value="C2 domain (Calcium/lipid-binding domain, CaLB)"/>
    <property type="match status" value="2"/>
</dbReference>
<dbReference type="GO" id="GO:0005509">
    <property type="term" value="F:calcium ion binding"/>
    <property type="evidence" value="ECO:0007669"/>
    <property type="project" value="TreeGrafter"/>
</dbReference>
<evidence type="ECO:0000313" key="4">
    <source>
        <dbReference type="EMBL" id="RZF40379.1"/>
    </source>
</evidence>
<dbReference type="InterPro" id="IPR000008">
    <property type="entry name" value="C2_dom"/>
</dbReference>
<dbReference type="STRING" id="195883.A0A482X3D3"/>
<dbReference type="CDD" id="cd00276">
    <property type="entry name" value="C2B_Synaptotagmin"/>
    <property type="match status" value="1"/>
</dbReference>
<protein>
    <recommendedName>
        <fullName evidence="3">C2 domain-containing protein</fullName>
    </recommendedName>
</protein>
<organism evidence="4 5">
    <name type="scientific">Laodelphax striatellus</name>
    <name type="common">Small brown planthopper</name>
    <name type="synonym">Delphax striatella</name>
    <dbReference type="NCBI Taxonomy" id="195883"/>
    <lineage>
        <taxon>Eukaryota</taxon>
        <taxon>Metazoa</taxon>
        <taxon>Ecdysozoa</taxon>
        <taxon>Arthropoda</taxon>
        <taxon>Hexapoda</taxon>
        <taxon>Insecta</taxon>
        <taxon>Pterygota</taxon>
        <taxon>Neoptera</taxon>
        <taxon>Paraneoptera</taxon>
        <taxon>Hemiptera</taxon>
        <taxon>Auchenorrhyncha</taxon>
        <taxon>Fulgoroidea</taxon>
        <taxon>Delphacidae</taxon>
        <taxon>Criomorphinae</taxon>
        <taxon>Laodelphax</taxon>
    </lineage>
</organism>
<dbReference type="GO" id="GO:0048488">
    <property type="term" value="P:synaptic vesicle endocytosis"/>
    <property type="evidence" value="ECO:0007669"/>
    <property type="project" value="TreeGrafter"/>
</dbReference>
<feature type="transmembrane region" description="Helical" evidence="2">
    <location>
        <begin position="60"/>
        <end position="83"/>
    </location>
</feature>
<dbReference type="GO" id="GO:0030424">
    <property type="term" value="C:axon"/>
    <property type="evidence" value="ECO:0007669"/>
    <property type="project" value="TreeGrafter"/>
</dbReference>